<dbReference type="Pfam" id="PF05192">
    <property type="entry name" value="MutS_III"/>
    <property type="match status" value="1"/>
</dbReference>
<feature type="region of interest" description="Disordered" evidence="5">
    <location>
        <begin position="1"/>
        <end position="53"/>
    </location>
</feature>
<feature type="region of interest" description="Disordered" evidence="5">
    <location>
        <begin position="906"/>
        <end position="927"/>
    </location>
</feature>
<dbReference type="Pfam" id="PF00488">
    <property type="entry name" value="MutS_V"/>
    <property type="match status" value="1"/>
</dbReference>
<dbReference type="SMART" id="SM00534">
    <property type="entry name" value="MUTSac"/>
    <property type="match status" value="1"/>
</dbReference>
<dbReference type="InterPro" id="IPR007696">
    <property type="entry name" value="DNA_mismatch_repair_MutS_core"/>
</dbReference>
<organism evidence="7 8">
    <name type="scientific">Cryptococcus decagattii</name>
    <dbReference type="NCBI Taxonomy" id="1859122"/>
    <lineage>
        <taxon>Eukaryota</taxon>
        <taxon>Fungi</taxon>
        <taxon>Dikarya</taxon>
        <taxon>Basidiomycota</taxon>
        <taxon>Agaricomycotina</taxon>
        <taxon>Tremellomycetes</taxon>
        <taxon>Tremellales</taxon>
        <taxon>Cryptococcaceae</taxon>
        <taxon>Cryptococcus</taxon>
        <taxon>Cryptococcus gattii species complex</taxon>
    </lineage>
</organism>
<keyword evidence="3" id="KW-0067">ATP-binding</keyword>
<dbReference type="SUPFAM" id="SSF48334">
    <property type="entry name" value="DNA repair protein MutS, domain III"/>
    <property type="match status" value="1"/>
</dbReference>
<evidence type="ECO:0000256" key="4">
    <source>
        <dbReference type="ARBA" id="ARBA00023125"/>
    </source>
</evidence>
<feature type="compositionally biased region" description="Basic and acidic residues" evidence="5">
    <location>
        <begin position="16"/>
        <end position="25"/>
    </location>
</feature>
<keyword evidence="2" id="KW-0547">Nucleotide-binding</keyword>
<evidence type="ECO:0000259" key="6">
    <source>
        <dbReference type="PROSITE" id="PS00486"/>
    </source>
</evidence>
<comment type="similarity">
    <text evidence="1">Belongs to the DNA mismatch repair MutS family.</text>
</comment>
<dbReference type="InterPro" id="IPR036187">
    <property type="entry name" value="DNA_mismatch_repair_MutS_sf"/>
</dbReference>
<dbReference type="EMBL" id="CP143808">
    <property type="protein sequence ID" value="WVO20591.1"/>
    <property type="molecule type" value="Genomic_DNA"/>
</dbReference>
<evidence type="ECO:0000313" key="8">
    <source>
        <dbReference type="Proteomes" id="UP001432216"/>
    </source>
</evidence>
<reference evidence="7 8" key="1">
    <citation type="submission" date="2024-01" db="EMBL/GenBank/DDBJ databases">
        <title>Comparative genomics of Cryptococcus and Kwoniella reveals pathogenesis evolution and contrasting modes of karyotype evolution via chromosome fusion or intercentromeric recombination.</title>
        <authorList>
            <person name="Coelho M.A."/>
            <person name="David-Palma M."/>
            <person name="Shea T."/>
            <person name="Bowers K."/>
            <person name="McGinley-Smith S."/>
            <person name="Mohammad A.W."/>
            <person name="Gnirke A."/>
            <person name="Yurkov A.M."/>
            <person name="Nowrousian M."/>
            <person name="Sun S."/>
            <person name="Cuomo C.A."/>
            <person name="Heitman J."/>
        </authorList>
    </citation>
    <scope>NUCLEOTIDE SEQUENCE [LARGE SCALE GENOMIC DNA]</scope>
    <source>
        <strain evidence="7 8">7685027</strain>
    </source>
</reference>
<feature type="compositionally biased region" description="Polar residues" evidence="5">
    <location>
        <begin position="35"/>
        <end position="53"/>
    </location>
</feature>
<dbReference type="InterPro" id="IPR027417">
    <property type="entry name" value="P-loop_NTPase"/>
</dbReference>
<dbReference type="SMART" id="SM00533">
    <property type="entry name" value="MUTSd"/>
    <property type="match status" value="1"/>
</dbReference>
<dbReference type="InterPro" id="IPR045076">
    <property type="entry name" value="MutS"/>
</dbReference>
<dbReference type="Proteomes" id="UP001432216">
    <property type="component" value="Chromosome 3"/>
</dbReference>
<evidence type="ECO:0000256" key="2">
    <source>
        <dbReference type="ARBA" id="ARBA00022741"/>
    </source>
</evidence>
<sequence length="927" mass="103531">MHRNLKRQATSATSTRESRSGETVKRLKGQKLHGTRQQSTLALTSQTEQPQSDLQRIVTGGSQNEEMNIVQGGDVIMVGEIKEQRTLSLHGPFMGNLAAAWYDPEARKIQVLEDTKDTLNWDLACLVIEQVRPTLIIMSTRTQNSLMDKVEEYRDENKCELLLLSSRSCCPKAASIHLASVRFSDSSVTLPVCHAEEQLSYDESRSGMTVDDGGWRDEGAGMGIYRLSLVKLGCWMNINAPLATVAAGVLVEQVKKGRTMEVMLGGQHLNGLELIALESMDLERYMQINKDTLTSLAIFDVESHAFMYSDQDKQALSIFGKLDSTVTPLGKKLLHTWHLRPLLGLAEICTRHDAVEFFSSAENAHFMTSLRKTMKGVRNVPAHCTKLQTGRGSYAEWKCLVDALTAALEIRNFMCGLIWQIRETITDNLIIFCQDMNAIIDWDASRLEGRVAVRPGVDDELDGWREVYAGLDATLNQVALMIYPQVPPDISSSVNVVYLPQLGYLAVIQANADEPPKIPGWESQFHTEDRYYYKTVEMKDLDDHFGDLYTLMIGKEIEIIQRLVEHLKDYEISILRTVDIIAELDCILALARAARDLGLKRPVMREEPVLQIRKGRHILIESLVPRYIENDTMIASGGIDGLASMMIITGANGSGKSAYGKQVALMAFLAQIGSFVPAEEAVIGICDKIFTRLQTRESTSRHASAFMIDLGQVSQALRGATRRSLIIMDEFGKGTHPADGAGLLAGTIEYLLQGVCPRSIVMTHFHELFANHFITEDRLSVRFCHMKTLLMDDSDGVQYLYKLVPSLSLTSNAAECALRHGIPRRIVDRAQEVTKCVSTFKISKLLDATLTMENIQEIKAAEELAKRFLTWDIDPDSEDVIEVLRQMIEETDVFLEEDISVCEEGTANRQNVATSDESSINSSEEIH</sequence>
<dbReference type="PANTHER" id="PTHR11361:SF20">
    <property type="entry name" value="MUTS PROTEIN HOMOLOG 5"/>
    <property type="match status" value="1"/>
</dbReference>
<evidence type="ECO:0000256" key="1">
    <source>
        <dbReference type="ARBA" id="ARBA00006271"/>
    </source>
</evidence>
<protein>
    <recommendedName>
        <fullName evidence="6">DNA mismatch repair proteins mutS family domain-containing protein</fullName>
    </recommendedName>
</protein>
<name>A0ABZ2APZ1_9TREE</name>
<proteinExistence type="inferred from homology"/>
<evidence type="ECO:0000313" key="7">
    <source>
        <dbReference type="EMBL" id="WVO20591.1"/>
    </source>
</evidence>
<dbReference type="CDD" id="cd03281">
    <property type="entry name" value="ABC_MSH5_euk"/>
    <property type="match status" value="1"/>
</dbReference>
<dbReference type="RefSeq" id="XP_064719830.1">
    <property type="nucleotide sequence ID" value="XM_064863758.1"/>
</dbReference>
<evidence type="ECO:0000256" key="3">
    <source>
        <dbReference type="ARBA" id="ARBA00022840"/>
    </source>
</evidence>
<feature type="domain" description="DNA mismatch repair proteins mutS family" evidence="6">
    <location>
        <begin position="724"/>
        <end position="740"/>
    </location>
</feature>
<feature type="compositionally biased region" description="Low complexity" evidence="5">
    <location>
        <begin position="915"/>
        <end position="927"/>
    </location>
</feature>
<dbReference type="Gene3D" id="3.40.50.300">
    <property type="entry name" value="P-loop containing nucleotide triphosphate hydrolases"/>
    <property type="match status" value="1"/>
</dbReference>
<dbReference type="Gene3D" id="1.10.1420.10">
    <property type="match status" value="1"/>
</dbReference>
<dbReference type="PANTHER" id="PTHR11361">
    <property type="entry name" value="DNA MISMATCH REPAIR PROTEIN MUTS FAMILY MEMBER"/>
    <property type="match status" value="1"/>
</dbReference>
<keyword evidence="4" id="KW-0238">DNA-binding</keyword>
<keyword evidence="8" id="KW-1185">Reference proteome</keyword>
<accession>A0ABZ2APZ1</accession>
<dbReference type="SUPFAM" id="SSF52540">
    <property type="entry name" value="P-loop containing nucleoside triphosphate hydrolases"/>
    <property type="match status" value="1"/>
</dbReference>
<evidence type="ECO:0000256" key="5">
    <source>
        <dbReference type="SAM" id="MobiDB-lite"/>
    </source>
</evidence>
<dbReference type="PROSITE" id="PS00486">
    <property type="entry name" value="DNA_MISMATCH_REPAIR_2"/>
    <property type="match status" value="1"/>
</dbReference>
<dbReference type="GeneID" id="89988663"/>
<dbReference type="InterPro" id="IPR000432">
    <property type="entry name" value="DNA_mismatch_repair_MutS_C"/>
</dbReference>
<gene>
    <name evidence="7" type="ORF">IAS62_001889</name>
</gene>